<feature type="transmembrane region" description="Helical" evidence="2">
    <location>
        <begin position="114"/>
        <end position="133"/>
    </location>
</feature>
<keyword evidence="2" id="KW-1133">Transmembrane helix</keyword>
<comment type="caution">
    <text evidence="3">The sequence shown here is derived from an EMBL/GenBank/DDBJ whole genome shotgun (WGS) entry which is preliminary data.</text>
</comment>
<dbReference type="EMBL" id="SSSM01000004">
    <property type="protein sequence ID" value="THG30759.1"/>
    <property type="molecule type" value="Genomic_DNA"/>
</dbReference>
<feature type="transmembrane region" description="Helical" evidence="2">
    <location>
        <begin position="39"/>
        <end position="57"/>
    </location>
</feature>
<feature type="region of interest" description="Disordered" evidence="1">
    <location>
        <begin position="1"/>
        <end position="22"/>
    </location>
</feature>
<keyword evidence="2" id="KW-0812">Transmembrane</keyword>
<evidence type="ECO:0000313" key="4">
    <source>
        <dbReference type="EMBL" id="THG31996.1"/>
    </source>
</evidence>
<organism evidence="3 5">
    <name type="scientific">Naasia lichenicola</name>
    <dbReference type="NCBI Taxonomy" id="2565933"/>
    <lineage>
        <taxon>Bacteria</taxon>
        <taxon>Bacillati</taxon>
        <taxon>Actinomycetota</taxon>
        <taxon>Actinomycetes</taxon>
        <taxon>Micrococcales</taxon>
        <taxon>Microbacteriaceae</taxon>
        <taxon>Naasia</taxon>
    </lineage>
</organism>
<keyword evidence="5" id="KW-1185">Reference proteome</keyword>
<dbReference type="EMBL" id="SSSM01000003">
    <property type="protein sequence ID" value="THG31996.1"/>
    <property type="molecule type" value="Genomic_DNA"/>
</dbReference>
<feature type="transmembrane region" description="Helical" evidence="2">
    <location>
        <begin position="174"/>
        <end position="192"/>
    </location>
</feature>
<accession>A0A4S4FK93</accession>
<name>A0A4S4FK93_9MICO</name>
<reference evidence="3 5" key="1">
    <citation type="submission" date="2019-04" db="EMBL/GenBank/DDBJ databases">
        <authorList>
            <person name="Jiang L."/>
        </authorList>
    </citation>
    <scope>NUCLEOTIDE SEQUENCE [LARGE SCALE GENOMIC DNA]</scope>
    <source>
        <strain evidence="3 5">YIM 131853</strain>
    </source>
</reference>
<feature type="transmembrane region" description="Helical" evidence="2">
    <location>
        <begin position="140"/>
        <end position="158"/>
    </location>
</feature>
<dbReference type="RefSeq" id="WP_136427116.1">
    <property type="nucleotide sequence ID" value="NZ_SSSM01000003.1"/>
</dbReference>
<sequence>MTEAASNTEASAELPEPTSPSISMTPGTLLGIGTPGARALLYLFFITNAALLGMSIADYRTPLPAVAAFLVVSAIAPFLFVDSERPLPTKLALLIGSGPVLATAAISWEMPTHGWPGYASWHLGASTIMLFFLAMRGRIAIAWVSYLLMSAITIVWAVDVGQGIGTGIALTDRNAGVLLIGSLFGAAIGRLAQRIRNLSEIEVRRGAAISAEQVSVAQRGVRLERLEQMALPFLRRVAGGADPAEVHAEAVVLEGQLRDQVRAGVLAPALAEAVSEARARGIDVTLLDDLRDIPPSDVMDGLTAFVRGRLAEMTEGKLVVRLLPPGREIRATVLVSRPDEISDRYDFR</sequence>
<feature type="transmembrane region" description="Helical" evidence="2">
    <location>
        <begin position="63"/>
        <end position="81"/>
    </location>
</feature>
<feature type="compositionally biased region" description="Low complexity" evidence="1">
    <location>
        <begin position="1"/>
        <end position="13"/>
    </location>
</feature>
<proteinExistence type="predicted"/>
<evidence type="ECO:0000313" key="3">
    <source>
        <dbReference type="EMBL" id="THG30759.1"/>
    </source>
</evidence>
<evidence type="ECO:0000256" key="1">
    <source>
        <dbReference type="SAM" id="MobiDB-lite"/>
    </source>
</evidence>
<dbReference type="AlphaFoldDB" id="A0A4S4FK93"/>
<gene>
    <name evidence="4" type="ORF">E6C64_08110</name>
    <name evidence="3" type="ORF">E6C64_08965</name>
</gene>
<protein>
    <submittedName>
        <fullName evidence="3">Uncharacterized protein</fullName>
    </submittedName>
</protein>
<evidence type="ECO:0000256" key="2">
    <source>
        <dbReference type="SAM" id="Phobius"/>
    </source>
</evidence>
<keyword evidence="2" id="KW-0472">Membrane</keyword>
<dbReference type="OrthoDB" id="4881511at2"/>
<dbReference type="Proteomes" id="UP000309133">
    <property type="component" value="Unassembled WGS sequence"/>
</dbReference>
<evidence type="ECO:0000313" key="5">
    <source>
        <dbReference type="Proteomes" id="UP000309133"/>
    </source>
</evidence>